<name>A0A382MR47_9ZZZZ</name>
<feature type="non-terminal residue" evidence="1">
    <location>
        <position position="132"/>
    </location>
</feature>
<dbReference type="EMBL" id="UINC01095255">
    <property type="protein sequence ID" value="SVC51196.1"/>
    <property type="molecule type" value="Genomic_DNA"/>
</dbReference>
<protein>
    <recommendedName>
        <fullName evidence="2">DUF1499 domain-containing protein</fullName>
    </recommendedName>
</protein>
<proteinExistence type="predicted"/>
<evidence type="ECO:0008006" key="2">
    <source>
        <dbReference type="Google" id="ProtNLM"/>
    </source>
</evidence>
<evidence type="ECO:0000313" key="1">
    <source>
        <dbReference type="EMBL" id="SVC51196.1"/>
    </source>
</evidence>
<dbReference type="AlphaFoldDB" id="A0A382MR47"/>
<sequence length="132" mass="15027">MSFGFPAYHIENIQYKKEFSTEEIIDFIKITFQTSSFILENNTDRIVYAKTQISGASWGEKIIIKINRDNSLNIKSKCSFPMQCFDWGKNKDNVNGFIAAFSNVIKKLETKNALGNVENVAEEKVKKSNESG</sequence>
<reference evidence="1" key="1">
    <citation type="submission" date="2018-05" db="EMBL/GenBank/DDBJ databases">
        <authorList>
            <person name="Lanie J.A."/>
            <person name="Ng W.-L."/>
            <person name="Kazmierczak K.M."/>
            <person name="Andrzejewski T.M."/>
            <person name="Davidsen T.M."/>
            <person name="Wayne K.J."/>
            <person name="Tettelin H."/>
            <person name="Glass J.I."/>
            <person name="Rusch D."/>
            <person name="Podicherti R."/>
            <person name="Tsui H.-C.T."/>
            <person name="Winkler M.E."/>
        </authorList>
    </citation>
    <scope>NUCLEOTIDE SEQUENCE</scope>
</reference>
<accession>A0A382MR47</accession>
<organism evidence="1">
    <name type="scientific">marine metagenome</name>
    <dbReference type="NCBI Taxonomy" id="408172"/>
    <lineage>
        <taxon>unclassified sequences</taxon>
        <taxon>metagenomes</taxon>
        <taxon>ecological metagenomes</taxon>
    </lineage>
</organism>
<gene>
    <name evidence="1" type="ORF">METZ01_LOCUS304050</name>
</gene>